<evidence type="ECO:0000259" key="2">
    <source>
        <dbReference type="Pfam" id="PF25545"/>
    </source>
</evidence>
<dbReference type="EMBL" id="ANFO01001300">
    <property type="protein sequence ID" value="KGQ02993.1"/>
    <property type="molecule type" value="Genomic_DNA"/>
</dbReference>
<feature type="region of interest" description="Disordered" evidence="1">
    <location>
        <begin position="468"/>
        <end position="558"/>
    </location>
</feature>
<feature type="compositionally biased region" description="Polar residues" evidence="1">
    <location>
        <begin position="1"/>
        <end position="17"/>
    </location>
</feature>
<feature type="compositionally biased region" description="Low complexity" evidence="1">
    <location>
        <begin position="478"/>
        <end position="488"/>
    </location>
</feature>
<evidence type="ECO:0000256" key="1">
    <source>
        <dbReference type="SAM" id="MobiDB-lite"/>
    </source>
</evidence>
<feature type="region of interest" description="Disordered" evidence="1">
    <location>
        <begin position="1"/>
        <end position="43"/>
    </location>
</feature>
<dbReference type="AlphaFoldDB" id="A0A0A2V674"/>
<feature type="region of interest" description="Disordered" evidence="1">
    <location>
        <begin position="97"/>
        <end position="146"/>
    </location>
</feature>
<feature type="compositionally biased region" description="Low complexity" evidence="1">
    <location>
        <begin position="496"/>
        <end position="521"/>
    </location>
</feature>
<feature type="domain" description="DUF7924" evidence="2">
    <location>
        <begin position="285"/>
        <end position="400"/>
    </location>
</feature>
<dbReference type="eggNOG" id="ENOG502SJYB">
    <property type="taxonomic scope" value="Eukaryota"/>
</dbReference>
<sequence length="628" mass="69549">MSSSPSIYTQQSMSALQNRKRPNPDGTVQDSPPAKRIKSDSAVQVASNFPPEFWDSLSKVWLTSRALREKDRRNSLRSPAAPIIKTAATLARFARRGGPDLGHLRGYPEPEHTAEMNPNRSSVPSARRTKSTNATNGPPKVKRSSAYDRDFEQKLVDCSIYPKGHEFYRNDLPEPDNLDDITRTLSAPRGSLSPSRFDQTAFKTFTLANDRVLAENVVMSEILPTILGNHDFPSAGNIPFTNLDTMTDGRTVDAVPDLYDGLYPDQVDQAMRQDLNKTIIPSTNGRAPIVPNFFLEAKAPRGGADIAKRQACLDGALGARAMHSLQTYGEETQENPSYHGNAYTFTSTYHDGTLRIYTHHTTAPTAEGQPPGYHMTQVRAFNLTDTPKSFIEGATALRNARDLARQRREGFLQAAKAKVSQQQPVATVENNVQLQDDHLAHGSPENSETGVWQDAHDDLQQHIAETHSEVNEEHDDAPATPQQQSSSDSSDDSAHHATASVTDNSSTSFVSSLTSNSNTDSTRPKRSRPSASSPTQGSRSPKSRSRFTTNRNAALREPGPSESVISYWIQTYGYEEKVLFRNPEGQEIKTDLKDWKQETINGAQYFYWQCPKSGRVFGAKEWPGVEKN</sequence>
<gene>
    <name evidence="3" type="ORF">BBAD15_g11774</name>
</gene>
<proteinExistence type="predicted"/>
<organism evidence="3 4">
    <name type="scientific">Beauveria bassiana D1-5</name>
    <dbReference type="NCBI Taxonomy" id="1245745"/>
    <lineage>
        <taxon>Eukaryota</taxon>
        <taxon>Fungi</taxon>
        <taxon>Dikarya</taxon>
        <taxon>Ascomycota</taxon>
        <taxon>Pezizomycotina</taxon>
        <taxon>Sordariomycetes</taxon>
        <taxon>Hypocreomycetidae</taxon>
        <taxon>Hypocreales</taxon>
        <taxon>Cordycipitaceae</taxon>
        <taxon>Beauveria</taxon>
    </lineage>
</organism>
<dbReference type="STRING" id="1245745.A0A0A2V674"/>
<dbReference type="Pfam" id="PF25545">
    <property type="entry name" value="DUF7924"/>
    <property type="match status" value="1"/>
</dbReference>
<protein>
    <recommendedName>
        <fullName evidence="2">DUF7924 domain-containing protein</fullName>
    </recommendedName>
</protein>
<dbReference type="InterPro" id="IPR057684">
    <property type="entry name" value="DUF7924"/>
</dbReference>
<dbReference type="OrthoDB" id="5336565at2759"/>
<reference evidence="3 4" key="1">
    <citation type="submission" date="2012-10" db="EMBL/GenBank/DDBJ databases">
        <title>Genome sequencing and analysis of entomopathogenic fungi Beauveria bassiana D1-5.</title>
        <authorList>
            <person name="Li Q."/>
            <person name="Wang L."/>
            <person name="Zhang Z."/>
            <person name="Wang Q."/>
            <person name="Ren J."/>
            <person name="Wang M."/>
            <person name="Xu W."/>
            <person name="Wang J."/>
            <person name="Lu Y."/>
            <person name="Du Q."/>
            <person name="Sun Z."/>
        </authorList>
    </citation>
    <scope>NUCLEOTIDE SEQUENCE [LARGE SCALE GENOMIC DNA]</scope>
    <source>
        <strain evidence="3 4">D1-5</strain>
    </source>
</reference>
<feature type="compositionally biased region" description="Polar residues" evidence="1">
    <location>
        <begin position="535"/>
        <end position="552"/>
    </location>
</feature>
<name>A0A0A2V674_BEABA</name>
<evidence type="ECO:0000313" key="4">
    <source>
        <dbReference type="Proteomes" id="UP000030106"/>
    </source>
</evidence>
<feature type="compositionally biased region" description="Basic and acidic residues" evidence="1">
    <location>
        <begin position="102"/>
        <end position="114"/>
    </location>
</feature>
<evidence type="ECO:0000313" key="3">
    <source>
        <dbReference type="EMBL" id="KGQ02993.1"/>
    </source>
</evidence>
<dbReference type="Proteomes" id="UP000030106">
    <property type="component" value="Unassembled WGS sequence"/>
</dbReference>
<comment type="caution">
    <text evidence="3">The sequence shown here is derived from an EMBL/GenBank/DDBJ whole genome shotgun (WGS) entry which is preliminary data.</text>
</comment>
<accession>A0A0A2V674</accession>
<dbReference type="HOGENOM" id="CLU_023878_2_1_1"/>